<keyword evidence="4" id="KW-1185">Reference proteome</keyword>
<feature type="region of interest" description="Disordered" evidence="1">
    <location>
        <begin position="1"/>
        <end position="24"/>
    </location>
</feature>
<proteinExistence type="predicted"/>
<evidence type="ECO:0000313" key="4">
    <source>
        <dbReference type="Proteomes" id="UP000189818"/>
    </source>
</evidence>
<dbReference type="RefSeq" id="WP_079650303.1">
    <property type="nucleotide sequence ID" value="NZ_FUYM01000012.1"/>
</dbReference>
<evidence type="ECO:0000256" key="1">
    <source>
        <dbReference type="SAM" id="MobiDB-lite"/>
    </source>
</evidence>
<dbReference type="AlphaFoldDB" id="A0A1T5G7S0"/>
<evidence type="ECO:0000259" key="2">
    <source>
        <dbReference type="Pfam" id="PF07238"/>
    </source>
</evidence>
<organism evidence="3 4">
    <name type="scientific">Rhizorhabdus histidinilytica</name>
    <dbReference type="NCBI Taxonomy" id="439228"/>
    <lineage>
        <taxon>Bacteria</taxon>
        <taxon>Pseudomonadati</taxon>
        <taxon>Pseudomonadota</taxon>
        <taxon>Alphaproteobacteria</taxon>
        <taxon>Sphingomonadales</taxon>
        <taxon>Sphingomonadaceae</taxon>
        <taxon>Rhizorhabdus</taxon>
    </lineage>
</organism>
<dbReference type="Proteomes" id="UP000189818">
    <property type="component" value="Unassembled WGS sequence"/>
</dbReference>
<dbReference type="EMBL" id="FUYM01000012">
    <property type="protein sequence ID" value="SKC04437.1"/>
    <property type="molecule type" value="Genomic_DNA"/>
</dbReference>
<feature type="compositionally biased region" description="Basic and acidic residues" evidence="1">
    <location>
        <begin position="14"/>
        <end position="24"/>
    </location>
</feature>
<dbReference type="OrthoDB" id="9806898at2"/>
<dbReference type="Pfam" id="PF07238">
    <property type="entry name" value="PilZ"/>
    <property type="match status" value="1"/>
</dbReference>
<name>A0A1T5G7S0_9SPHN</name>
<sequence length="121" mass="13590">MSQIAELLTPAADDDAKYAEQRRAPRDEVALPTRMFTMDHKASDVLLVNISRLGFMVREYGQTPKDTIVRLALPRLGQVTARVVWSLGGRVGAEFIKPIDEYAYAAMLNAARAKRQRWPMG</sequence>
<dbReference type="InterPro" id="IPR009875">
    <property type="entry name" value="PilZ_domain"/>
</dbReference>
<dbReference type="GO" id="GO:0035438">
    <property type="term" value="F:cyclic-di-GMP binding"/>
    <property type="evidence" value="ECO:0007669"/>
    <property type="project" value="InterPro"/>
</dbReference>
<accession>A0A1T5G7S0</accession>
<protein>
    <recommendedName>
        <fullName evidence="2">PilZ domain-containing protein</fullName>
    </recommendedName>
</protein>
<feature type="domain" description="PilZ" evidence="2">
    <location>
        <begin position="20"/>
        <end position="103"/>
    </location>
</feature>
<gene>
    <name evidence="3" type="ORF">SAMN06295920_11289</name>
</gene>
<evidence type="ECO:0000313" key="3">
    <source>
        <dbReference type="EMBL" id="SKC04437.1"/>
    </source>
</evidence>
<dbReference type="SUPFAM" id="SSF141371">
    <property type="entry name" value="PilZ domain-like"/>
    <property type="match status" value="1"/>
</dbReference>
<reference evidence="4" key="1">
    <citation type="submission" date="2017-02" db="EMBL/GenBank/DDBJ databases">
        <authorList>
            <person name="Varghese N."/>
            <person name="Submissions S."/>
        </authorList>
    </citation>
    <scope>NUCLEOTIDE SEQUENCE [LARGE SCALE GENOMIC DNA]</scope>
    <source>
        <strain evidence="4">UM2</strain>
    </source>
</reference>